<keyword evidence="3" id="KW-1185">Reference proteome</keyword>
<dbReference type="OrthoDB" id="3357985at2759"/>
<reference evidence="2 3" key="1">
    <citation type="journal article" date="2012" name="Science">
        <title>The Paleozoic origin of enzymatic lignin decomposition reconstructed from 31 fungal genomes.</title>
        <authorList>
            <person name="Floudas D."/>
            <person name="Binder M."/>
            <person name="Riley R."/>
            <person name="Barry K."/>
            <person name="Blanchette R.A."/>
            <person name="Henrissat B."/>
            <person name="Martinez A.T."/>
            <person name="Otillar R."/>
            <person name="Spatafora J.W."/>
            <person name="Yadav J.S."/>
            <person name="Aerts A."/>
            <person name="Benoit I."/>
            <person name="Boyd A."/>
            <person name="Carlson A."/>
            <person name="Copeland A."/>
            <person name="Coutinho P.M."/>
            <person name="de Vries R.P."/>
            <person name="Ferreira P."/>
            <person name="Findley K."/>
            <person name="Foster B."/>
            <person name="Gaskell J."/>
            <person name="Glotzer D."/>
            <person name="Gorecki P."/>
            <person name="Heitman J."/>
            <person name="Hesse C."/>
            <person name="Hori C."/>
            <person name="Igarashi K."/>
            <person name="Jurgens J.A."/>
            <person name="Kallen N."/>
            <person name="Kersten P."/>
            <person name="Kohler A."/>
            <person name="Kuees U."/>
            <person name="Kumar T.K.A."/>
            <person name="Kuo A."/>
            <person name="LaButti K."/>
            <person name="Larrondo L.F."/>
            <person name="Lindquist E."/>
            <person name="Ling A."/>
            <person name="Lombard V."/>
            <person name="Lucas S."/>
            <person name="Lundell T."/>
            <person name="Martin R."/>
            <person name="McLaughlin D.J."/>
            <person name="Morgenstern I."/>
            <person name="Morin E."/>
            <person name="Murat C."/>
            <person name="Nagy L.G."/>
            <person name="Nolan M."/>
            <person name="Ohm R.A."/>
            <person name="Patyshakuliyeva A."/>
            <person name="Rokas A."/>
            <person name="Ruiz-Duenas F.J."/>
            <person name="Sabat G."/>
            <person name="Salamov A."/>
            <person name="Samejima M."/>
            <person name="Schmutz J."/>
            <person name="Slot J.C."/>
            <person name="St John F."/>
            <person name="Stenlid J."/>
            <person name="Sun H."/>
            <person name="Sun S."/>
            <person name="Syed K."/>
            <person name="Tsang A."/>
            <person name="Wiebenga A."/>
            <person name="Young D."/>
            <person name="Pisabarro A."/>
            <person name="Eastwood D.C."/>
            <person name="Martin F."/>
            <person name="Cullen D."/>
            <person name="Grigoriev I.V."/>
            <person name="Hibbett D.S."/>
        </authorList>
    </citation>
    <scope>NUCLEOTIDE SEQUENCE</scope>
    <source>
        <strain evidence="3">FP-58527</strain>
    </source>
</reference>
<dbReference type="InterPro" id="IPR000210">
    <property type="entry name" value="BTB/POZ_dom"/>
</dbReference>
<dbReference type="Gene3D" id="3.30.710.10">
    <property type="entry name" value="Potassium Channel Kv1.1, Chain A"/>
    <property type="match status" value="1"/>
</dbReference>
<dbReference type="InterPro" id="IPR011333">
    <property type="entry name" value="SKP1/BTB/POZ_sf"/>
</dbReference>
<dbReference type="PROSITE" id="PS50097">
    <property type="entry name" value="BTB"/>
    <property type="match status" value="1"/>
</dbReference>
<accession>S8DJN0</accession>
<dbReference type="HOGENOM" id="CLU_052397_0_1_1"/>
<organism evidence="2 3">
    <name type="scientific">Fomitopsis schrenkii</name>
    <name type="common">Brown rot fungus</name>
    <dbReference type="NCBI Taxonomy" id="2126942"/>
    <lineage>
        <taxon>Eukaryota</taxon>
        <taxon>Fungi</taxon>
        <taxon>Dikarya</taxon>
        <taxon>Basidiomycota</taxon>
        <taxon>Agaricomycotina</taxon>
        <taxon>Agaricomycetes</taxon>
        <taxon>Polyporales</taxon>
        <taxon>Fomitopsis</taxon>
    </lineage>
</organism>
<protein>
    <recommendedName>
        <fullName evidence="1">BTB domain-containing protein</fullName>
    </recommendedName>
</protein>
<evidence type="ECO:0000259" key="1">
    <source>
        <dbReference type="PROSITE" id="PS50097"/>
    </source>
</evidence>
<dbReference type="STRING" id="743788.S8DJN0"/>
<evidence type="ECO:0000313" key="3">
    <source>
        <dbReference type="Proteomes" id="UP000015241"/>
    </source>
</evidence>
<dbReference type="EMBL" id="KE504258">
    <property type="protein sequence ID" value="EPS93761.1"/>
    <property type="molecule type" value="Genomic_DNA"/>
</dbReference>
<name>S8DJN0_FOMSC</name>
<feature type="domain" description="BTB" evidence="1">
    <location>
        <begin position="27"/>
        <end position="96"/>
    </location>
</feature>
<dbReference type="eggNOG" id="ENOG502SQKR">
    <property type="taxonomic scope" value="Eukaryota"/>
</dbReference>
<dbReference type="InParanoid" id="S8DJN0"/>
<dbReference type="SMART" id="SM00225">
    <property type="entry name" value="BTB"/>
    <property type="match status" value="1"/>
</dbReference>
<proteinExistence type="predicted"/>
<sequence>MDIDSSNSNTACAEVHDAPAPFNKPTADVILRTSDRWDFRVRRAILSEASPVFEGMFDMPQPTPSADNTADFKDGLPIVALQEDRRTLYRLLSVCYPVPNAPLDTIEALLPVLEAPFKYLMEGVTLVVREDLRRLAKRYPLRVYCLAIQYSFLQIAEEAARATLDFPRRDIYSSIPSVPELTRVDGKTPLYLLYYHQSCSDALSTLKHSIPFLTIDWVWFHCRTCTQADYRMRLANGTWEYPMKWWADYLDDILEVLRETPSSEAVKQENARCLEKAIRGAAGCATCQQHAAVHMHCFTERLWPLIDIEVSKVKLAYFLSRDVKLAAAHAGRLE</sequence>
<dbReference type="AlphaFoldDB" id="S8DJN0"/>
<gene>
    <name evidence="2" type="ORF">FOMPIDRAFT_1055702</name>
</gene>
<dbReference type="Pfam" id="PF00651">
    <property type="entry name" value="BTB"/>
    <property type="match status" value="1"/>
</dbReference>
<evidence type="ECO:0000313" key="2">
    <source>
        <dbReference type="EMBL" id="EPS93761.1"/>
    </source>
</evidence>
<dbReference type="Proteomes" id="UP000015241">
    <property type="component" value="Unassembled WGS sequence"/>
</dbReference>